<dbReference type="AlphaFoldDB" id="A0AAG5CQJ6"/>
<evidence type="ECO:0000313" key="1">
    <source>
        <dbReference type="EnsemblMetazoa" id="ENSAATROPP001091"/>
    </source>
</evidence>
<proteinExistence type="predicted"/>
<accession>A0AAG5CQJ6</accession>
<organism evidence="1 2">
    <name type="scientific">Anopheles atroparvus</name>
    <name type="common">European mosquito</name>
    <dbReference type="NCBI Taxonomy" id="41427"/>
    <lineage>
        <taxon>Eukaryota</taxon>
        <taxon>Metazoa</taxon>
        <taxon>Ecdysozoa</taxon>
        <taxon>Arthropoda</taxon>
        <taxon>Hexapoda</taxon>
        <taxon>Insecta</taxon>
        <taxon>Pterygota</taxon>
        <taxon>Neoptera</taxon>
        <taxon>Endopterygota</taxon>
        <taxon>Diptera</taxon>
        <taxon>Nematocera</taxon>
        <taxon>Culicoidea</taxon>
        <taxon>Culicidae</taxon>
        <taxon>Anophelinae</taxon>
        <taxon>Anopheles</taxon>
    </lineage>
</organism>
<name>A0AAG5CQJ6_ANOAO</name>
<dbReference type="Proteomes" id="UP000075880">
    <property type="component" value="Unassembled WGS sequence"/>
</dbReference>
<dbReference type="EnsemblMetazoa" id="ENSAATROPT001142">
    <property type="protein sequence ID" value="ENSAATROPP001091"/>
    <property type="gene ID" value="ENSAATROPG000906"/>
</dbReference>
<evidence type="ECO:0000313" key="2">
    <source>
        <dbReference type="Proteomes" id="UP000075880"/>
    </source>
</evidence>
<sequence length="59" mass="6770">MLQRKMTILLNNLPVDLQQSNVLMHFTIVGLGALLQCIRCFLDALLFFQFLEAMFSIVP</sequence>
<protein>
    <submittedName>
        <fullName evidence="1">Uncharacterized protein</fullName>
    </submittedName>
</protein>
<keyword evidence="2" id="KW-1185">Reference proteome</keyword>
<reference evidence="1" key="1">
    <citation type="submission" date="2024-04" db="UniProtKB">
        <authorList>
            <consortium name="EnsemblMetazoa"/>
        </authorList>
    </citation>
    <scope>IDENTIFICATION</scope>
    <source>
        <strain evidence="1">EBRO</strain>
    </source>
</reference>